<dbReference type="Pfam" id="PF08541">
    <property type="entry name" value="ACP_syn_III_C"/>
    <property type="match status" value="1"/>
</dbReference>
<dbReference type="CDD" id="cd00831">
    <property type="entry name" value="CHS_like"/>
    <property type="match status" value="1"/>
</dbReference>
<dbReference type="Gene3D" id="3.40.47.10">
    <property type="match status" value="1"/>
</dbReference>
<dbReference type="OrthoDB" id="644156at2759"/>
<feature type="transmembrane region" description="Helical" evidence="5">
    <location>
        <begin position="50"/>
        <end position="76"/>
    </location>
</feature>
<dbReference type="Proteomes" id="UP000823388">
    <property type="component" value="Chromosome 4N"/>
</dbReference>
<dbReference type="EC" id="2.3.1.-" evidence="4"/>
<dbReference type="InterPro" id="IPR012392">
    <property type="entry name" value="3-ktacl-CoA_syn"/>
</dbReference>
<evidence type="ECO:0000256" key="5">
    <source>
        <dbReference type="SAM" id="Phobius"/>
    </source>
</evidence>
<feature type="domain" description="FAE" evidence="6">
    <location>
        <begin position="78"/>
        <end position="363"/>
    </location>
</feature>
<keyword evidence="3 4" id="KW-0012">Acyltransferase</keyword>
<dbReference type="GO" id="GO:0016747">
    <property type="term" value="F:acyltransferase activity, transferring groups other than amino-acyl groups"/>
    <property type="evidence" value="ECO:0007669"/>
    <property type="project" value="InterPro"/>
</dbReference>
<name>A0A8T0T427_PANVG</name>
<evidence type="ECO:0000256" key="2">
    <source>
        <dbReference type="ARBA" id="ARBA00022679"/>
    </source>
</evidence>
<keyword evidence="5" id="KW-1133">Transmembrane helix</keyword>
<evidence type="ECO:0000256" key="3">
    <source>
        <dbReference type="ARBA" id="ARBA00023315"/>
    </source>
</evidence>
<dbReference type="InterPro" id="IPR013601">
    <property type="entry name" value="FAE1_typ3_polyketide_synth"/>
</dbReference>
<dbReference type="Pfam" id="PF08392">
    <property type="entry name" value="FAE1_CUT1_RppA"/>
    <property type="match status" value="1"/>
</dbReference>
<gene>
    <name evidence="8" type="ORF">PVAP13_4NG118800</name>
</gene>
<dbReference type="GO" id="GO:0006633">
    <property type="term" value="P:fatty acid biosynthetic process"/>
    <property type="evidence" value="ECO:0007669"/>
    <property type="project" value="InterPro"/>
</dbReference>
<accession>A0A8T0T427</accession>
<dbReference type="SUPFAM" id="SSF53901">
    <property type="entry name" value="Thiolase-like"/>
    <property type="match status" value="2"/>
</dbReference>
<evidence type="ECO:0000313" key="8">
    <source>
        <dbReference type="EMBL" id="KAG2605067.1"/>
    </source>
</evidence>
<dbReference type="PIRSF" id="PIRSF036417">
    <property type="entry name" value="3-ktacl-CoA_syn"/>
    <property type="match status" value="1"/>
</dbReference>
<evidence type="ECO:0000256" key="4">
    <source>
        <dbReference type="PIRNR" id="PIRNR036417"/>
    </source>
</evidence>
<sequence length="484" mass="53734">MTILSSYIRSLHEHVLNTVIPLIITTAFILVAARFGFAEHTIFHLHATRYIYYLLLLVVALLPPPAAAAVTVFFLVSRRSRRSVYLVDYSCFKPISDCRIPMAMFREYMAHFMPFLDDRSIHFITRVLDTSGLGEETCLPPSLRYIPPSFGFSHARAEAELVVFSTIDDLLRKTRISPTAIDILVVNCSLFSPTPSYSDMIMSKYKLRDDIRSVHLSGMGCSAGLIAVGLAKNLLQVTPNAACALAVSTETLSSFMYKGKKREMHLPNVLFRMGGAAALLSNSRNKARFRLKHLVRTSTSTESAYRSVILDEDEEGNLGVNLSKDIIGVSGDALRSGISAIGPLILPAPEKLLFALSWMARKVLGGKVVQPYVPNFCKAVEHFCIHPGGPAVINAVQKNLRLSEALAEPSRMTLHRFGNTSSSSLWYELAYIEAKGRMQKRDRVLMIAFGSGYKCNVAVWECIQPSDHADGPWSKCIHRYPVKA</sequence>
<keyword evidence="2 4" id="KW-0808">Transferase</keyword>
<proteinExistence type="inferred from homology"/>
<feature type="domain" description="Beta-ketoacyl-[acyl-carrier-protein] synthase III C-terminal" evidence="7">
    <location>
        <begin position="379"/>
        <end position="461"/>
    </location>
</feature>
<keyword evidence="5" id="KW-0472">Membrane</keyword>
<feature type="transmembrane region" description="Helical" evidence="5">
    <location>
        <begin position="15"/>
        <end position="38"/>
    </location>
</feature>
<evidence type="ECO:0000259" key="6">
    <source>
        <dbReference type="Pfam" id="PF08392"/>
    </source>
</evidence>
<comment type="similarity">
    <text evidence="1 4">Belongs to the thiolase-like superfamily. Chalcone/stilbene synthases family.</text>
</comment>
<comment type="caution">
    <text evidence="8">The sequence shown here is derived from an EMBL/GenBank/DDBJ whole genome shotgun (WGS) entry which is preliminary data.</text>
</comment>
<organism evidence="8 9">
    <name type="scientific">Panicum virgatum</name>
    <name type="common">Blackwell switchgrass</name>
    <dbReference type="NCBI Taxonomy" id="38727"/>
    <lineage>
        <taxon>Eukaryota</taxon>
        <taxon>Viridiplantae</taxon>
        <taxon>Streptophyta</taxon>
        <taxon>Embryophyta</taxon>
        <taxon>Tracheophyta</taxon>
        <taxon>Spermatophyta</taxon>
        <taxon>Magnoliopsida</taxon>
        <taxon>Liliopsida</taxon>
        <taxon>Poales</taxon>
        <taxon>Poaceae</taxon>
        <taxon>PACMAD clade</taxon>
        <taxon>Panicoideae</taxon>
        <taxon>Panicodae</taxon>
        <taxon>Paniceae</taxon>
        <taxon>Panicinae</taxon>
        <taxon>Panicum</taxon>
        <taxon>Panicum sect. Hiantes</taxon>
    </lineage>
</organism>
<dbReference type="EMBL" id="CM029044">
    <property type="protein sequence ID" value="KAG2605067.1"/>
    <property type="molecule type" value="Genomic_DNA"/>
</dbReference>
<dbReference type="PANTHER" id="PTHR31561">
    <property type="entry name" value="3-KETOACYL-COA SYNTHASE"/>
    <property type="match status" value="1"/>
</dbReference>
<evidence type="ECO:0000256" key="1">
    <source>
        <dbReference type="ARBA" id="ARBA00005531"/>
    </source>
</evidence>
<keyword evidence="5" id="KW-0812">Transmembrane</keyword>
<dbReference type="InterPro" id="IPR013747">
    <property type="entry name" value="ACP_syn_III_C"/>
</dbReference>
<comment type="pathway">
    <text evidence="4">Lipid metabolism; fatty acid biosynthesis.</text>
</comment>
<evidence type="ECO:0000259" key="7">
    <source>
        <dbReference type="Pfam" id="PF08541"/>
    </source>
</evidence>
<dbReference type="InterPro" id="IPR016039">
    <property type="entry name" value="Thiolase-like"/>
</dbReference>
<protein>
    <recommendedName>
        <fullName evidence="4">3-ketoacyl-CoA synthase</fullName>
        <ecNumber evidence="4">2.3.1.-</ecNumber>
    </recommendedName>
</protein>
<evidence type="ECO:0000313" key="9">
    <source>
        <dbReference type="Proteomes" id="UP000823388"/>
    </source>
</evidence>
<reference evidence="8" key="1">
    <citation type="submission" date="2020-05" db="EMBL/GenBank/DDBJ databases">
        <title>WGS assembly of Panicum virgatum.</title>
        <authorList>
            <person name="Lovell J.T."/>
            <person name="Jenkins J."/>
            <person name="Shu S."/>
            <person name="Juenger T.E."/>
            <person name="Schmutz J."/>
        </authorList>
    </citation>
    <scope>NUCLEOTIDE SEQUENCE</scope>
    <source>
        <strain evidence="8">AP13</strain>
    </source>
</reference>
<dbReference type="AlphaFoldDB" id="A0A8T0T427"/>
<dbReference type="GO" id="GO:0016020">
    <property type="term" value="C:membrane"/>
    <property type="evidence" value="ECO:0007669"/>
    <property type="project" value="InterPro"/>
</dbReference>
<keyword evidence="9" id="KW-1185">Reference proteome</keyword>